<feature type="transmembrane region" description="Helical" evidence="1">
    <location>
        <begin position="6"/>
        <end position="24"/>
    </location>
</feature>
<protein>
    <recommendedName>
        <fullName evidence="3">Methyltransferase domain-containing protein</fullName>
    </recommendedName>
</protein>
<keyword evidence="1" id="KW-0472">Membrane</keyword>
<sequence>MSYINLLYFIVLLQIIIYVILKSTCVLTNKNTLITLTIWFLCIYLAYYFNNTLYLLCPIFLLMLNELLYVKLNIDGFDGESRTKLFYDITSTYYINYLKKNTNLTEGIYLKDLSDNTSLMNEREAKEFTPEMANIKKYEKFFLYLNISPSEYKTITILDMGCGNGDFIKYCKSLGIKTSAMSISSEQANALKEQNHDVYLGSYRDFQPQFVGKYDIVTFWGSLEHLTQSYPCSKSGEQKAEKELIKIMNHVKRYYKHDSSYKLLFSTTLHMNKKVCKDTLNAYLVERAYGGWYFYDEIDETLSDKIKSIGFNKIKQDDFTYHYYMASKIDQTHFGRPMNPTLYNMFGLVFGIFINPNIIAMVLYTLRGEWMWQFDNKVHYFDRECQSCSIVERSIRPTTLLWSVNKLISTEK</sequence>
<proteinExistence type="predicted"/>
<keyword evidence="1" id="KW-0812">Transmembrane</keyword>
<evidence type="ECO:0000313" key="2">
    <source>
        <dbReference type="EMBL" id="QHT75479.1"/>
    </source>
</evidence>
<evidence type="ECO:0000256" key="1">
    <source>
        <dbReference type="SAM" id="Phobius"/>
    </source>
</evidence>
<dbReference type="Gene3D" id="3.40.50.150">
    <property type="entry name" value="Vaccinia Virus protein VP39"/>
    <property type="match status" value="1"/>
</dbReference>
<reference evidence="2" key="1">
    <citation type="journal article" date="2020" name="Nature">
        <title>Giant virus diversity and host interactions through global metagenomics.</title>
        <authorList>
            <person name="Schulz F."/>
            <person name="Roux S."/>
            <person name="Paez-Espino D."/>
            <person name="Jungbluth S."/>
            <person name="Walsh D.A."/>
            <person name="Denef V.J."/>
            <person name="McMahon K.D."/>
            <person name="Konstantinidis K.T."/>
            <person name="Eloe-Fadrosh E.A."/>
            <person name="Kyrpides N.C."/>
            <person name="Woyke T."/>
        </authorList>
    </citation>
    <scope>NUCLEOTIDE SEQUENCE</scope>
    <source>
        <strain evidence="2">GVMAG-M-3300023179-63</strain>
    </source>
</reference>
<feature type="transmembrane region" description="Helical" evidence="1">
    <location>
        <begin position="342"/>
        <end position="366"/>
    </location>
</feature>
<evidence type="ECO:0008006" key="3">
    <source>
        <dbReference type="Google" id="ProtNLM"/>
    </source>
</evidence>
<name>A0A6C0H4T4_9ZZZZ</name>
<feature type="transmembrane region" description="Helical" evidence="1">
    <location>
        <begin position="31"/>
        <end position="47"/>
    </location>
</feature>
<dbReference type="CDD" id="cd02440">
    <property type="entry name" value="AdoMet_MTases"/>
    <property type="match status" value="1"/>
</dbReference>
<dbReference type="SUPFAM" id="SSF53335">
    <property type="entry name" value="S-adenosyl-L-methionine-dependent methyltransferases"/>
    <property type="match status" value="1"/>
</dbReference>
<keyword evidence="1" id="KW-1133">Transmembrane helix</keyword>
<dbReference type="AlphaFoldDB" id="A0A6C0H4T4"/>
<accession>A0A6C0H4T4</accession>
<dbReference type="InterPro" id="IPR029063">
    <property type="entry name" value="SAM-dependent_MTases_sf"/>
</dbReference>
<dbReference type="Pfam" id="PF13489">
    <property type="entry name" value="Methyltransf_23"/>
    <property type="match status" value="1"/>
</dbReference>
<organism evidence="2">
    <name type="scientific">viral metagenome</name>
    <dbReference type="NCBI Taxonomy" id="1070528"/>
    <lineage>
        <taxon>unclassified sequences</taxon>
        <taxon>metagenomes</taxon>
        <taxon>organismal metagenomes</taxon>
    </lineage>
</organism>
<dbReference type="EMBL" id="MN739877">
    <property type="protein sequence ID" value="QHT75479.1"/>
    <property type="molecule type" value="Genomic_DNA"/>
</dbReference>